<dbReference type="GO" id="GO:0005737">
    <property type="term" value="C:cytoplasm"/>
    <property type="evidence" value="ECO:0007669"/>
    <property type="project" value="UniProtKB-SubCell"/>
</dbReference>
<dbReference type="NCBIfam" id="TIGR01737">
    <property type="entry name" value="FGAM_synth_I"/>
    <property type="match status" value="1"/>
</dbReference>
<dbReference type="InterPro" id="IPR010075">
    <property type="entry name" value="PRibForGlyAmidine_synth_PurQ"/>
</dbReference>
<keyword evidence="1 8" id="KW-0963">Cytoplasm</keyword>
<dbReference type="EMBL" id="LN483075">
    <property type="protein sequence ID" value="CEA03533.1"/>
    <property type="molecule type" value="Genomic_DNA"/>
</dbReference>
<name>A0A078M7Y0_9BACL</name>
<evidence type="ECO:0000313" key="9">
    <source>
        <dbReference type="EMBL" id="CEA03533.1"/>
    </source>
</evidence>
<dbReference type="GO" id="GO:0006189">
    <property type="term" value="P:'de novo' IMP biosynthetic process"/>
    <property type="evidence" value="ECO:0007669"/>
    <property type="project" value="UniProtKB-UniRule"/>
</dbReference>
<keyword evidence="6 8" id="KW-0067">ATP-binding</keyword>
<dbReference type="PROSITE" id="PS51273">
    <property type="entry name" value="GATASE_TYPE_1"/>
    <property type="match status" value="1"/>
</dbReference>
<gene>
    <name evidence="8 9" type="primary">purQ</name>
    <name evidence="9" type="ORF">BN1050_01597</name>
</gene>
<dbReference type="UniPathway" id="UPA00074">
    <property type="reaction ID" value="UER00128"/>
</dbReference>
<evidence type="ECO:0000256" key="7">
    <source>
        <dbReference type="ARBA" id="ARBA00022962"/>
    </source>
</evidence>
<dbReference type="GO" id="GO:0005524">
    <property type="term" value="F:ATP binding"/>
    <property type="evidence" value="ECO:0007669"/>
    <property type="project" value="UniProtKB-KW"/>
</dbReference>
<comment type="subunit">
    <text evidence="8">Part of the FGAM synthase complex composed of 1 PurL, 1 PurQ and 2 PurS subunits.</text>
</comment>
<dbReference type="PANTHER" id="PTHR47552:SF1">
    <property type="entry name" value="PHOSPHORIBOSYLFORMYLGLYCINAMIDINE SYNTHASE SUBUNIT PURQ"/>
    <property type="match status" value="1"/>
</dbReference>
<comment type="function">
    <text evidence="8">Part of the phosphoribosylformylglycinamidine synthase complex involved in the purines biosynthetic pathway. Catalyzes the ATP-dependent conversion of formylglycinamide ribonucleotide (FGAR) and glutamine to yield formylglycinamidine ribonucleotide (FGAM) and glutamate. The FGAM synthase complex is composed of three subunits. PurQ produces an ammonia molecule by converting glutamine to glutamate. PurL transfers the ammonia molecule to FGAR to form FGAM in an ATP-dependent manner. PurS interacts with PurQ and PurL and is thought to assist in the transfer of the ammonia molecule from PurQ to PurL.</text>
</comment>
<comment type="subcellular location">
    <subcellularLocation>
        <location evidence="8">Cytoplasm</location>
    </subcellularLocation>
</comment>
<dbReference type="GO" id="GO:0004642">
    <property type="term" value="F:phosphoribosylformylglycinamidine synthase activity"/>
    <property type="evidence" value="ECO:0007669"/>
    <property type="project" value="UniProtKB-UniRule"/>
</dbReference>
<keyword evidence="7 8" id="KW-0315">Glutamine amidotransferase</keyword>
<evidence type="ECO:0000256" key="2">
    <source>
        <dbReference type="ARBA" id="ARBA00022598"/>
    </source>
</evidence>
<evidence type="ECO:0000256" key="6">
    <source>
        <dbReference type="ARBA" id="ARBA00022840"/>
    </source>
</evidence>
<organism evidence="9">
    <name type="scientific">Metalysinibacillus saudimassiliensis</name>
    <dbReference type="NCBI Taxonomy" id="1461583"/>
    <lineage>
        <taxon>Bacteria</taxon>
        <taxon>Bacillati</taxon>
        <taxon>Bacillota</taxon>
        <taxon>Bacilli</taxon>
        <taxon>Bacillales</taxon>
        <taxon>Caryophanaceae</taxon>
        <taxon>Metalysinibacillus</taxon>
    </lineage>
</organism>
<dbReference type="EC" id="6.3.5.3" evidence="8"/>
<comment type="pathway">
    <text evidence="8">Purine metabolism; IMP biosynthesis via de novo pathway; 5-amino-1-(5-phospho-D-ribosyl)imidazole from N(2)-formyl-N(1)-(5-phospho-D-ribosyl)glycinamide: step 1/2.</text>
</comment>
<protein>
    <recommendedName>
        <fullName evidence="8">Phosphoribosylformylglycinamidine synthase subunit PurQ</fullName>
        <shortName evidence="8">FGAM synthase</shortName>
        <ecNumber evidence="8">6.3.5.3</ecNumber>
    </recommendedName>
    <alternativeName>
        <fullName evidence="8">Formylglycinamide ribonucleotide amidotransferase subunit I</fullName>
        <shortName evidence="8">FGAR amidotransferase I</shortName>
        <shortName evidence="8">FGAR-AT I</shortName>
    </alternativeName>
    <alternativeName>
        <fullName evidence="8">Glutaminase PurQ</fullName>
        <ecNumber evidence="8">3.5.1.2</ecNumber>
    </alternativeName>
    <alternativeName>
        <fullName evidence="8">Phosphoribosylformylglycinamidine synthase subunit I</fullName>
    </alternativeName>
</protein>
<dbReference type="NCBIfam" id="NF002957">
    <property type="entry name" value="PRK03619.1"/>
    <property type="match status" value="1"/>
</dbReference>
<dbReference type="PATRIC" id="fig|1461583.4.peg.1536"/>
<dbReference type="Gene3D" id="3.40.50.880">
    <property type="match status" value="1"/>
</dbReference>
<feature type="active site" evidence="8">
    <location>
        <position position="195"/>
    </location>
</feature>
<dbReference type="Pfam" id="PF13507">
    <property type="entry name" value="GATase_5"/>
    <property type="match status" value="1"/>
</dbReference>
<reference evidence="9" key="1">
    <citation type="submission" date="2014-07" db="EMBL/GenBank/DDBJ databases">
        <authorList>
            <person name="Urmite Genomes Urmite Genomes"/>
        </authorList>
    </citation>
    <scope>NUCLEOTIDE SEQUENCE</scope>
    <source>
        <strain evidence="9">13S34_air</strain>
    </source>
</reference>
<proteinExistence type="inferred from homology"/>
<sequence length="221" mass="23563">MKFAILTFPGTSCEVDMQHAVTTVVGGTSEIVWHKDAVISDYDGIIIPTGATFGDYLRPGALAKSTELAKQVVAFAATGKPVIGVGSGFHVLVELGLLPGAFLMNPSLKFETGKATVRVNNSTKFTSVYEQDAVIALPYAQQFGSYYVDEVTAKQLQDNNQVVFTYTGESFNSTAGIAGVVNEAGNVLGVMPLPERAVEEIIGGIDGLPFFESTLKNWSEQ</sequence>
<keyword evidence="3 8" id="KW-0547">Nucleotide-binding</keyword>
<evidence type="ECO:0000256" key="1">
    <source>
        <dbReference type="ARBA" id="ARBA00022490"/>
    </source>
</evidence>
<dbReference type="EC" id="3.5.1.2" evidence="8"/>
<dbReference type="InterPro" id="IPR029062">
    <property type="entry name" value="Class_I_gatase-like"/>
</dbReference>
<comment type="catalytic activity">
    <reaction evidence="8">
        <text>L-glutamine + H2O = L-glutamate + NH4(+)</text>
        <dbReference type="Rhea" id="RHEA:15889"/>
        <dbReference type="ChEBI" id="CHEBI:15377"/>
        <dbReference type="ChEBI" id="CHEBI:28938"/>
        <dbReference type="ChEBI" id="CHEBI:29985"/>
        <dbReference type="ChEBI" id="CHEBI:58359"/>
        <dbReference type="EC" id="3.5.1.2"/>
    </reaction>
</comment>
<evidence type="ECO:0000256" key="4">
    <source>
        <dbReference type="ARBA" id="ARBA00022755"/>
    </source>
</evidence>
<dbReference type="AlphaFoldDB" id="A0A078M7Y0"/>
<keyword evidence="5 8" id="KW-0378">Hydrolase</keyword>
<comment type="catalytic activity">
    <reaction evidence="8">
        <text>N(2)-formyl-N(1)-(5-phospho-beta-D-ribosyl)glycinamide + L-glutamine + ATP + H2O = 2-formamido-N(1)-(5-O-phospho-beta-D-ribosyl)acetamidine + L-glutamate + ADP + phosphate + H(+)</text>
        <dbReference type="Rhea" id="RHEA:17129"/>
        <dbReference type="ChEBI" id="CHEBI:15377"/>
        <dbReference type="ChEBI" id="CHEBI:15378"/>
        <dbReference type="ChEBI" id="CHEBI:29985"/>
        <dbReference type="ChEBI" id="CHEBI:30616"/>
        <dbReference type="ChEBI" id="CHEBI:43474"/>
        <dbReference type="ChEBI" id="CHEBI:58359"/>
        <dbReference type="ChEBI" id="CHEBI:147286"/>
        <dbReference type="ChEBI" id="CHEBI:147287"/>
        <dbReference type="ChEBI" id="CHEBI:456216"/>
        <dbReference type="EC" id="6.3.5.3"/>
    </reaction>
</comment>
<keyword evidence="4 8" id="KW-0658">Purine biosynthesis</keyword>
<dbReference type="PANTHER" id="PTHR47552">
    <property type="entry name" value="PHOSPHORIBOSYLFORMYLGLYCINAMIDINE SYNTHASE SUBUNIT PURQ"/>
    <property type="match status" value="1"/>
</dbReference>
<comment type="caution">
    <text evidence="8">Lacks conserved residue(s) required for the propagation of feature annotation.</text>
</comment>
<dbReference type="GO" id="GO:0004359">
    <property type="term" value="F:glutaminase activity"/>
    <property type="evidence" value="ECO:0007669"/>
    <property type="project" value="UniProtKB-EC"/>
</dbReference>
<dbReference type="PIRSF" id="PIRSF001586">
    <property type="entry name" value="FGAM_synth_I"/>
    <property type="match status" value="1"/>
</dbReference>
<accession>A0A078M7Y0</accession>
<dbReference type="SMART" id="SM01211">
    <property type="entry name" value="GATase_5"/>
    <property type="match status" value="1"/>
</dbReference>
<evidence type="ECO:0000256" key="8">
    <source>
        <dbReference type="HAMAP-Rule" id="MF_00421"/>
    </source>
</evidence>
<dbReference type="HOGENOM" id="CLU_001031_3_1_9"/>
<dbReference type="HAMAP" id="MF_00421">
    <property type="entry name" value="PurQ"/>
    <property type="match status" value="1"/>
</dbReference>
<evidence type="ECO:0000256" key="5">
    <source>
        <dbReference type="ARBA" id="ARBA00022801"/>
    </source>
</evidence>
<evidence type="ECO:0000256" key="3">
    <source>
        <dbReference type="ARBA" id="ARBA00022741"/>
    </source>
</evidence>
<keyword evidence="2 8" id="KW-0436">Ligase</keyword>
<dbReference type="SUPFAM" id="SSF52317">
    <property type="entry name" value="Class I glutamine amidotransferase-like"/>
    <property type="match status" value="1"/>
</dbReference>